<name>A0A918M3G0_9ACTN</name>
<gene>
    <name evidence="1" type="ORF">GCM10010274_14760</name>
</gene>
<comment type="caution">
    <text evidence="1">The sequence shown here is derived from an EMBL/GenBank/DDBJ whole genome shotgun (WGS) entry which is preliminary data.</text>
</comment>
<dbReference type="EMBL" id="BMTP01000003">
    <property type="protein sequence ID" value="GGU29000.1"/>
    <property type="molecule type" value="Genomic_DNA"/>
</dbReference>
<protein>
    <submittedName>
        <fullName evidence="1">Uncharacterized protein</fullName>
    </submittedName>
</protein>
<proteinExistence type="predicted"/>
<evidence type="ECO:0000313" key="2">
    <source>
        <dbReference type="Proteomes" id="UP000636661"/>
    </source>
</evidence>
<dbReference type="Proteomes" id="UP000636661">
    <property type="component" value="Unassembled WGS sequence"/>
</dbReference>
<reference evidence="1" key="1">
    <citation type="journal article" date="2014" name="Int. J. Syst. Evol. Microbiol.">
        <title>Complete genome sequence of Corynebacterium casei LMG S-19264T (=DSM 44701T), isolated from a smear-ripened cheese.</title>
        <authorList>
            <consortium name="US DOE Joint Genome Institute (JGI-PGF)"/>
            <person name="Walter F."/>
            <person name="Albersmeier A."/>
            <person name="Kalinowski J."/>
            <person name="Ruckert C."/>
        </authorList>
    </citation>
    <scope>NUCLEOTIDE SEQUENCE</scope>
    <source>
        <strain evidence="1">JCM 4391</strain>
    </source>
</reference>
<dbReference type="AlphaFoldDB" id="A0A918M3G0"/>
<organism evidence="1 2">
    <name type="scientific">Streptomyces lavendofoliae</name>
    <dbReference type="NCBI Taxonomy" id="67314"/>
    <lineage>
        <taxon>Bacteria</taxon>
        <taxon>Bacillati</taxon>
        <taxon>Actinomycetota</taxon>
        <taxon>Actinomycetes</taxon>
        <taxon>Kitasatosporales</taxon>
        <taxon>Streptomycetaceae</taxon>
        <taxon>Streptomyces</taxon>
    </lineage>
</organism>
<evidence type="ECO:0000313" key="1">
    <source>
        <dbReference type="EMBL" id="GGU29000.1"/>
    </source>
</evidence>
<sequence>MVASAFIAAGAVGVLGVAEDPAWHAAPKTAVTTPPDPGWHAVTALSGPADTDPAWHVPGA</sequence>
<keyword evidence="2" id="KW-1185">Reference proteome</keyword>
<reference evidence="1" key="2">
    <citation type="submission" date="2020-09" db="EMBL/GenBank/DDBJ databases">
        <authorList>
            <person name="Sun Q."/>
            <person name="Ohkuma M."/>
        </authorList>
    </citation>
    <scope>NUCLEOTIDE SEQUENCE</scope>
    <source>
        <strain evidence="1">JCM 4391</strain>
    </source>
</reference>
<accession>A0A918M3G0</accession>